<dbReference type="InterPro" id="IPR024072">
    <property type="entry name" value="DHFR-like_dom_sf"/>
</dbReference>
<gene>
    <name evidence="5" type="ORF">WCD41_10555</name>
</gene>
<evidence type="ECO:0000256" key="2">
    <source>
        <dbReference type="ARBA" id="ARBA00022857"/>
    </source>
</evidence>
<dbReference type="SUPFAM" id="SSF53597">
    <property type="entry name" value="Dihydrofolate reductase-like"/>
    <property type="match status" value="1"/>
</dbReference>
<name>A0ABU8N4J3_9PSEU</name>
<dbReference type="InterPro" id="IPR002734">
    <property type="entry name" value="RibDG_C"/>
</dbReference>
<accession>A0ABU8N4J3</accession>
<dbReference type="PANTHER" id="PTHR38011">
    <property type="entry name" value="DIHYDROFOLATE REDUCTASE FAMILY PROTEIN (AFU_ORTHOLOGUE AFUA_8G06820)"/>
    <property type="match status" value="1"/>
</dbReference>
<dbReference type="NCBIfam" id="NF010664">
    <property type="entry name" value="PRK14059.1-2"/>
    <property type="match status" value="1"/>
</dbReference>
<dbReference type="PANTHER" id="PTHR38011:SF7">
    <property type="entry name" value="2,5-DIAMINO-6-RIBOSYLAMINO-4(3H)-PYRIMIDINONE 5'-PHOSPHATE REDUCTASE"/>
    <property type="match status" value="1"/>
</dbReference>
<keyword evidence="2" id="KW-0521">NADP</keyword>
<reference evidence="5 6" key="1">
    <citation type="submission" date="2024-03" db="EMBL/GenBank/DDBJ databases">
        <title>Actinomycetospora sp. OC33-EN06, a novel actinomycete isolated from wild orchid (Aerides multiflora).</title>
        <authorList>
            <person name="Suriyachadkun C."/>
        </authorList>
    </citation>
    <scope>NUCLEOTIDE SEQUENCE [LARGE SCALE GENOMIC DNA]</scope>
    <source>
        <strain evidence="5 6">OC33-EN06</strain>
    </source>
</reference>
<evidence type="ECO:0000313" key="5">
    <source>
        <dbReference type="EMBL" id="MEJ2886889.1"/>
    </source>
</evidence>
<evidence type="ECO:0000313" key="6">
    <source>
        <dbReference type="Proteomes" id="UP001370100"/>
    </source>
</evidence>
<sequence length="258" mass="26594">MREVGPVPAAGSAELDRDDLAHRYAYPPDPDRPWVRVNFVASADGAVAVGGLSTGLHAPGDREVFGVLRELADVVLVGAGTARAERYRGARTTAERRERRRTRGQAPVPPIAVVSTRGDLDPGAGLFTDTSVPPLVLTAAAHADGARARLGAGAEVVAASGDDPESTDPGPVLDALAARGMVRVLCEGGPALFGSLLAAGRVDELCLSLAPQLAGGGIDRIVSGPALDPPRALRLASVITHDDGLLLRYRLDTVGPFG</sequence>
<comment type="pathway">
    <text evidence="1">Cofactor biosynthesis; riboflavin biosynthesis.</text>
</comment>
<keyword evidence="6" id="KW-1185">Reference proteome</keyword>
<proteinExistence type="predicted"/>
<dbReference type="InterPro" id="IPR050765">
    <property type="entry name" value="Riboflavin_Biosynth_HTPR"/>
</dbReference>
<evidence type="ECO:0000259" key="4">
    <source>
        <dbReference type="Pfam" id="PF01872"/>
    </source>
</evidence>
<comment type="caution">
    <text evidence="5">The sequence shown here is derived from an EMBL/GenBank/DDBJ whole genome shotgun (WGS) entry which is preliminary data.</text>
</comment>
<dbReference type="Pfam" id="PF01872">
    <property type="entry name" value="RibD_C"/>
    <property type="match status" value="1"/>
</dbReference>
<dbReference type="Proteomes" id="UP001370100">
    <property type="component" value="Unassembled WGS sequence"/>
</dbReference>
<protein>
    <submittedName>
        <fullName evidence="5">Pyrimidine reductase family protein</fullName>
    </submittedName>
</protein>
<evidence type="ECO:0000256" key="3">
    <source>
        <dbReference type="ARBA" id="ARBA00023002"/>
    </source>
</evidence>
<organism evidence="5 6">
    <name type="scientific">Actinomycetospora aeridis</name>
    <dbReference type="NCBI Taxonomy" id="3129231"/>
    <lineage>
        <taxon>Bacteria</taxon>
        <taxon>Bacillati</taxon>
        <taxon>Actinomycetota</taxon>
        <taxon>Actinomycetes</taxon>
        <taxon>Pseudonocardiales</taxon>
        <taxon>Pseudonocardiaceae</taxon>
        <taxon>Actinomycetospora</taxon>
    </lineage>
</organism>
<keyword evidence="3" id="KW-0560">Oxidoreductase</keyword>
<feature type="domain" description="Bacterial bifunctional deaminase-reductase C-terminal" evidence="4">
    <location>
        <begin position="33"/>
        <end position="246"/>
    </location>
</feature>
<dbReference type="RefSeq" id="WP_337713389.1">
    <property type="nucleotide sequence ID" value="NZ_JBBEGL010000003.1"/>
</dbReference>
<dbReference type="Gene3D" id="3.40.430.10">
    <property type="entry name" value="Dihydrofolate Reductase, subunit A"/>
    <property type="match status" value="1"/>
</dbReference>
<dbReference type="EMBL" id="JBBEGL010000003">
    <property type="protein sequence ID" value="MEJ2886889.1"/>
    <property type="molecule type" value="Genomic_DNA"/>
</dbReference>
<evidence type="ECO:0000256" key="1">
    <source>
        <dbReference type="ARBA" id="ARBA00005104"/>
    </source>
</evidence>